<dbReference type="PANTHER" id="PTHR43277:SF4">
    <property type="entry name" value="ARGININE DECARBOXYLASE"/>
    <property type="match status" value="1"/>
</dbReference>
<dbReference type="Proteomes" id="UP000317863">
    <property type="component" value="Unassembled WGS sequence"/>
</dbReference>
<proteinExistence type="inferred from homology"/>
<keyword evidence="3" id="KW-0210">Decarboxylase</keyword>
<dbReference type="RefSeq" id="WP_142536592.1">
    <property type="nucleotide sequence ID" value="NZ_SGJB01000018.1"/>
</dbReference>
<dbReference type="InterPro" id="IPR000310">
    <property type="entry name" value="Orn/Lys/Arg_deCO2ase_major_dom"/>
</dbReference>
<evidence type="ECO:0000256" key="3">
    <source>
        <dbReference type="ARBA" id="ARBA00022793"/>
    </source>
</evidence>
<organism evidence="8 9">
    <name type="scientific">Peptacetobacter hominis</name>
    <dbReference type="NCBI Taxonomy" id="2743610"/>
    <lineage>
        <taxon>Bacteria</taxon>
        <taxon>Bacillati</taxon>
        <taxon>Bacillota</taxon>
        <taxon>Clostridia</taxon>
        <taxon>Peptostreptococcales</taxon>
        <taxon>Peptostreptococcaceae</taxon>
        <taxon>Peptacetobacter</taxon>
    </lineage>
</organism>
<dbReference type="SUPFAM" id="SSF55904">
    <property type="entry name" value="Ornithine decarboxylase C-terminal domain"/>
    <property type="match status" value="1"/>
</dbReference>
<dbReference type="Gene3D" id="3.90.100.10">
    <property type="entry name" value="Orn/Lys/Arg decarboxylase, C-terminal domain"/>
    <property type="match status" value="1"/>
</dbReference>
<protein>
    <submittedName>
        <fullName evidence="8">Aminotransferase class V-fold PLP-dependent enzyme</fullName>
    </submittedName>
</protein>
<dbReference type="Pfam" id="PF01276">
    <property type="entry name" value="OKR_DC_1"/>
    <property type="match status" value="1"/>
</dbReference>
<evidence type="ECO:0000256" key="1">
    <source>
        <dbReference type="ARBA" id="ARBA00001933"/>
    </source>
</evidence>
<evidence type="ECO:0000259" key="6">
    <source>
        <dbReference type="Pfam" id="PF01276"/>
    </source>
</evidence>
<dbReference type="EMBL" id="SGJB01000018">
    <property type="protein sequence ID" value="TQQ84032.1"/>
    <property type="molecule type" value="Genomic_DNA"/>
</dbReference>
<sequence>MSDRKEIEKKYPDVDFESDILINKRLNEIRDNIVSFHMPGHKYGKVYKITGYDKIMSQIYSTDTTEIPGTDNLHSPEDIIRDAQNKASEIFDSKETRFLVNGSTCGIQARIMAVCKPKDKIIINRDCHQSSINACIMGDINPVYIPASVNDINSIHYGSDEETVIDIIEKNKDAKALLLTYPTYYGKVFNLKRITDYAHKYGITVIVDEAHGAHLGLSDRLPKSVGECGADIAIQSTHKTLPAFTQSSMLHIYTDRVDSDRLSKMLTMTETSSPSYILMQSLEIASDIYLKYGKQLMENLIFNIENFIKQIEKLQEKYNANEKFFKIDCSDDITKIFVSSSEIGITGYELEKILRNKHNIQVELSNYYGVLLICTIGNEKKDFDSFADALEKIYLENQNNDIINSIDYPKTENKIVLNPRDAFYSDMESVKLTDSIGRVCAENIVPYPPGICLIAAGEEINRECIEYLIKCRDKGMNISGMKDDNAEYIQVIV</sequence>
<keyword evidence="8" id="KW-0032">Aminotransferase</keyword>
<name>A0A544QTM0_9FIRM</name>
<evidence type="ECO:0000313" key="9">
    <source>
        <dbReference type="Proteomes" id="UP000317863"/>
    </source>
</evidence>
<evidence type="ECO:0000256" key="4">
    <source>
        <dbReference type="ARBA" id="ARBA00022898"/>
    </source>
</evidence>
<dbReference type="InterPro" id="IPR008286">
    <property type="entry name" value="Prn/Lys/Arg_de-COase_C"/>
</dbReference>
<comment type="similarity">
    <text evidence="2">Belongs to the Orn/Lys/Arg decarboxylase class-I family.</text>
</comment>
<dbReference type="PANTHER" id="PTHR43277">
    <property type="entry name" value="ARGININE DECARBOXYLASE"/>
    <property type="match status" value="1"/>
</dbReference>
<reference evidence="8 9" key="1">
    <citation type="submission" date="2019-02" db="EMBL/GenBank/DDBJ databases">
        <title>Peptostreptococcaceae bacterium ZHW00191 nov., a new bacterium isolated from the human gut.</title>
        <authorList>
            <person name="Zhou H.-W."/>
            <person name="Chen X.-J."/>
        </authorList>
    </citation>
    <scope>NUCLEOTIDE SEQUENCE [LARGE SCALE GENOMIC DNA]</scope>
    <source>
        <strain evidence="8 9">ZHW00191</strain>
    </source>
</reference>
<evidence type="ECO:0000256" key="5">
    <source>
        <dbReference type="ARBA" id="ARBA00023239"/>
    </source>
</evidence>
<keyword evidence="4" id="KW-0663">Pyridoxal phosphate</keyword>
<dbReference type="GO" id="GO:0008483">
    <property type="term" value="F:transaminase activity"/>
    <property type="evidence" value="ECO:0007669"/>
    <property type="project" value="UniProtKB-KW"/>
</dbReference>
<gene>
    <name evidence="8" type="ORF">EXD82_09035</name>
</gene>
<keyword evidence="9" id="KW-1185">Reference proteome</keyword>
<comment type="caution">
    <text evidence="8">The sequence shown here is derived from an EMBL/GenBank/DDBJ whole genome shotgun (WGS) entry which is preliminary data.</text>
</comment>
<evidence type="ECO:0000313" key="8">
    <source>
        <dbReference type="EMBL" id="TQQ84032.1"/>
    </source>
</evidence>
<feature type="domain" description="Orn/Lys/Arg decarboxylases family 1 pyridoxal-P attachment site" evidence="6">
    <location>
        <begin position="30"/>
        <end position="328"/>
    </location>
</feature>
<keyword evidence="8" id="KW-0808">Transferase</keyword>
<dbReference type="InterPro" id="IPR036633">
    <property type="entry name" value="Prn/Lys/Arg_de-COase_C_sf"/>
</dbReference>
<dbReference type="GO" id="GO:0016831">
    <property type="term" value="F:carboxy-lyase activity"/>
    <property type="evidence" value="ECO:0007669"/>
    <property type="project" value="UniProtKB-KW"/>
</dbReference>
<evidence type="ECO:0000256" key="2">
    <source>
        <dbReference type="ARBA" id="ARBA00010671"/>
    </source>
</evidence>
<keyword evidence="5" id="KW-0456">Lyase</keyword>
<comment type="cofactor">
    <cofactor evidence="1">
        <name>pyridoxal 5'-phosphate</name>
        <dbReference type="ChEBI" id="CHEBI:597326"/>
    </cofactor>
</comment>
<dbReference type="Pfam" id="PF03711">
    <property type="entry name" value="OKR_DC_1_C"/>
    <property type="match status" value="1"/>
</dbReference>
<dbReference type="InterPro" id="IPR015421">
    <property type="entry name" value="PyrdxlP-dep_Trfase_major"/>
</dbReference>
<accession>A0A544QTM0</accession>
<dbReference type="SUPFAM" id="SSF53383">
    <property type="entry name" value="PLP-dependent transferases"/>
    <property type="match status" value="1"/>
</dbReference>
<feature type="domain" description="Orn/Lys/Arg decarboxylase C-terminal" evidence="7">
    <location>
        <begin position="388"/>
        <end position="481"/>
    </location>
</feature>
<dbReference type="InterPro" id="IPR015424">
    <property type="entry name" value="PyrdxlP-dep_Trfase"/>
</dbReference>
<dbReference type="InterPro" id="IPR052357">
    <property type="entry name" value="Orn_Lys_Arg_decarboxylase-I"/>
</dbReference>
<dbReference type="OrthoDB" id="9815233at2"/>
<dbReference type="AlphaFoldDB" id="A0A544QTM0"/>
<evidence type="ECO:0000259" key="7">
    <source>
        <dbReference type="Pfam" id="PF03711"/>
    </source>
</evidence>
<dbReference type="Gene3D" id="3.40.640.10">
    <property type="entry name" value="Type I PLP-dependent aspartate aminotransferase-like (Major domain)"/>
    <property type="match status" value="1"/>
</dbReference>